<dbReference type="EMBL" id="LWMN01000010">
    <property type="protein sequence ID" value="OAQ56586.1"/>
    <property type="molecule type" value="Genomic_DNA"/>
</dbReference>
<dbReference type="EMBL" id="BJUG01000002">
    <property type="protein sequence ID" value="GEK36050.1"/>
    <property type="molecule type" value="Genomic_DNA"/>
</dbReference>
<comment type="caution">
    <text evidence="2">The sequence shown here is derived from an EMBL/GenBank/DDBJ whole genome shotgun (WGS) entry which is preliminary data.</text>
</comment>
<dbReference type="Proteomes" id="UP000078516">
    <property type="component" value="Unassembled WGS sequence"/>
</dbReference>
<dbReference type="AlphaFoldDB" id="A0A179ETP5"/>
<evidence type="ECO:0000313" key="4">
    <source>
        <dbReference type="Proteomes" id="UP000321361"/>
    </source>
</evidence>
<evidence type="ECO:0000313" key="1">
    <source>
        <dbReference type="EMBL" id="GEK36050.1"/>
    </source>
</evidence>
<evidence type="ECO:0000313" key="2">
    <source>
        <dbReference type="EMBL" id="OAQ56586.1"/>
    </source>
</evidence>
<dbReference type="OrthoDB" id="2190273at2"/>
<gene>
    <name evidence="2" type="ORF">A6E74_04015</name>
    <name evidence="1" type="ORF">ETH01_03370</name>
</gene>
<reference evidence="1 4" key="2">
    <citation type="submission" date="2019-07" db="EMBL/GenBank/DDBJ databases">
        <title>Whole genome shotgun sequence of Enterococcus thailandicus NBRC 101867.</title>
        <authorList>
            <person name="Hosoyama A."/>
            <person name="Uohara A."/>
            <person name="Ohji S."/>
            <person name="Ichikawa N."/>
        </authorList>
    </citation>
    <scope>NUCLEOTIDE SEQUENCE [LARGE SCALE GENOMIC DNA]</scope>
    <source>
        <strain evidence="1 4">NBRC 101867</strain>
    </source>
</reference>
<keyword evidence="3" id="KW-1185">Reference proteome</keyword>
<accession>A0A179ETP5</accession>
<organism evidence="2 3">
    <name type="scientific">Enterococcus thailandicus</name>
    <dbReference type="NCBI Taxonomy" id="417368"/>
    <lineage>
        <taxon>Bacteria</taxon>
        <taxon>Bacillati</taxon>
        <taxon>Bacillota</taxon>
        <taxon>Bacilli</taxon>
        <taxon>Lactobacillales</taxon>
        <taxon>Enterococcaceae</taxon>
        <taxon>Enterococcus</taxon>
    </lineage>
</organism>
<dbReference type="PATRIC" id="fig|417368.6.peg.413"/>
<dbReference type="RefSeq" id="WP_067482402.1">
    <property type="nucleotide sequence ID" value="NZ_BJUG01000002.1"/>
</dbReference>
<dbReference type="GeneID" id="77487469"/>
<name>A0A179ETP5_ENTTH</name>
<dbReference type="Proteomes" id="UP000321361">
    <property type="component" value="Unassembled WGS sequence"/>
</dbReference>
<sequence length="137" mass="16138">MERFNQKKPNPNEIPIIFVRDDSGNVQGKVSVNEWTNRHRPSSLNQLEIKLYRQALAYYAEQDLEKAIDILKFLILQTEYTHFEYVERLANIYHLKNELQLELKLLSSTISVAEVTGLPSGLVRKIERRIERIKKNK</sequence>
<protein>
    <submittedName>
        <fullName evidence="2">Uncharacterized protein</fullName>
    </submittedName>
</protein>
<proteinExistence type="predicted"/>
<evidence type="ECO:0000313" key="3">
    <source>
        <dbReference type="Proteomes" id="UP000078516"/>
    </source>
</evidence>
<dbReference type="KEGG" id="eth:CK496_07430"/>
<reference evidence="2 3" key="1">
    <citation type="submission" date="2016-04" db="EMBL/GenBank/DDBJ databases">
        <title>Draft genome of an Enterococcus thailandicus strain isolated from bovine feces.</title>
        <authorList>
            <person name="Beukers A.G."/>
            <person name="Zaheer R."/>
            <person name="Goji N."/>
            <person name="Cook S.R."/>
            <person name="Amoako K."/>
            <person name="Chaves A.V."/>
            <person name="Ward M.P."/>
            <person name="Mcallister T.A."/>
        </authorList>
    </citation>
    <scope>NUCLEOTIDE SEQUENCE [LARGE SCALE GENOMIC DNA]</scope>
    <source>
        <strain evidence="2 3">F0711D 46</strain>
    </source>
</reference>